<protein>
    <submittedName>
        <fullName evidence="1">Uncharacterized protein</fullName>
    </submittedName>
</protein>
<accession>A0ABN9A662</accession>
<evidence type="ECO:0000313" key="2">
    <source>
        <dbReference type="Proteomes" id="UP001176941"/>
    </source>
</evidence>
<reference evidence="1" key="1">
    <citation type="submission" date="2023-04" db="EMBL/GenBank/DDBJ databases">
        <authorList>
            <consortium name="ELIXIR-Norway"/>
        </authorList>
    </citation>
    <scope>NUCLEOTIDE SEQUENCE [LARGE SCALE GENOMIC DNA]</scope>
</reference>
<sequence length="109" mass="11944">MVLTTVLFISSFWPLKKPAGSQRISLNYCKLNHTKFNFTKEKYSTLRSSLGSEVTHFTPRNTCLAHIPGDTKGCQLWLGPRAGKALQLAQALVPTALLLAPYGLAALRG</sequence>
<proteinExistence type="predicted"/>
<dbReference type="Proteomes" id="UP001176941">
    <property type="component" value="Chromosome X"/>
</dbReference>
<dbReference type="EMBL" id="OX460343">
    <property type="protein sequence ID" value="CAI9180417.1"/>
    <property type="molecule type" value="Genomic_DNA"/>
</dbReference>
<organism evidence="1 2">
    <name type="scientific">Rangifer tarandus platyrhynchus</name>
    <name type="common">Svalbard reindeer</name>
    <dbReference type="NCBI Taxonomy" id="3082113"/>
    <lineage>
        <taxon>Eukaryota</taxon>
        <taxon>Metazoa</taxon>
        <taxon>Chordata</taxon>
        <taxon>Craniata</taxon>
        <taxon>Vertebrata</taxon>
        <taxon>Euteleostomi</taxon>
        <taxon>Mammalia</taxon>
        <taxon>Eutheria</taxon>
        <taxon>Laurasiatheria</taxon>
        <taxon>Artiodactyla</taxon>
        <taxon>Ruminantia</taxon>
        <taxon>Pecora</taxon>
        <taxon>Cervidae</taxon>
        <taxon>Odocoileinae</taxon>
        <taxon>Rangifer</taxon>
    </lineage>
</organism>
<evidence type="ECO:0000313" key="1">
    <source>
        <dbReference type="EMBL" id="CAI9180417.1"/>
    </source>
</evidence>
<keyword evidence="2" id="KW-1185">Reference proteome</keyword>
<gene>
    <name evidence="1" type="ORF">MRATA1EN1_LOCUS29379</name>
</gene>
<name>A0ABN9A662_RANTA</name>